<dbReference type="SUPFAM" id="SSF81321">
    <property type="entry name" value="Family A G protein-coupled receptor-like"/>
    <property type="match status" value="1"/>
</dbReference>
<gene>
    <name evidence="7" type="ORF">CUNI_LOCUS15589</name>
</gene>
<dbReference type="GO" id="GO:0016020">
    <property type="term" value="C:membrane"/>
    <property type="evidence" value="ECO:0007669"/>
    <property type="project" value="UniProtKB-SubCell"/>
</dbReference>
<feature type="domain" description="G-protein coupled receptors family 2 profile 2" evidence="6">
    <location>
        <begin position="1"/>
        <end position="181"/>
    </location>
</feature>
<keyword evidence="8" id="KW-1185">Reference proteome</keyword>
<evidence type="ECO:0000256" key="2">
    <source>
        <dbReference type="ARBA" id="ARBA00022692"/>
    </source>
</evidence>
<evidence type="ECO:0000259" key="6">
    <source>
        <dbReference type="PROSITE" id="PS50261"/>
    </source>
</evidence>
<organism evidence="7 8">
    <name type="scientific">Candidula unifasciata</name>
    <dbReference type="NCBI Taxonomy" id="100452"/>
    <lineage>
        <taxon>Eukaryota</taxon>
        <taxon>Metazoa</taxon>
        <taxon>Spiralia</taxon>
        <taxon>Lophotrochozoa</taxon>
        <taxon>Mollusca</taxon>
        <taxon>Gastropoda</taxon>
        <taxon>Heterobranchia</taxon>
        <taxon>Euthyneura</taxon>
        <taxon>Panpulmonata</taxon>
        <taxon>Eupulmonata</taxon>
        <taxon>Stylommatophora</taxon>
        <taxon>Helicina</taxon>
        <taxon>Helicoidea</taxon>
        <taxon>Geomitridae</taxon>
        <taxon>Candidula</taxon>
    </lineage>
</organism>
<protein>
    <recommendedName>
        <fullName evidence="6">G-protein coupled receptors family 2 profile 2 domain-containing protein</fullName>
    </recommendedName>
</protein>
<dbReference type="Pfam" id="PF00002">
    <property type="entry name" value="7tm_2"/>
    <property type="match status" value="1"/>
</dbReference>
<dbReference type="InterPro" id="IPR053231">
    <property type="entry name" value="GPCR_LN-TM7"/>
</dbReference>
<dbReference type="PROSITE" id="PS50261">
    <property type="entry name" value="G_PROTEIN_RECEP_F2_4"/>
    <property type="match status" value="1"/>
</dbReference>
<dbReference type="AlphaFoldDB" id="A0A8S3ZU36"/>
<name>A0A8S3ZU36_9EUPU</name>
<evidence type="ECO:0000256" key="1">
    <source>
        <dbReference type="ARBA" id="ARBA00004141"/>
    </source>
</evidence>
<keyword evidence="4 5" id="KW-0472">Membrane</keyword>
<evidence type="ECO:0000256" key="4">
    <source>
        <dbReference type="ARBA" id="ARBA00023136"/>
    </source>
</evidence>
<dbReference type="EMBL" id="CAJHNH020003810">
    <property type="protein sequence ID" value="CAG5130031.1"/>
    <property type="molecule type" value="Genomic_DNA"/>
</dbReference>
<dbReference type="InterPro" id="IPR017981">
    <property type="entry name" value="GPCR_2-like_7TM"/>
</dbReference>
<dbReference type="PANTHER" id="PTHR45902">
    <property type="entry name" value="LATROPHILIN RECEPTOR-LIKE PROTEIN A"/>
    <property type="match status" value="1"/>
</dbReference>
<dbReference type="GO" id="GO:0007166">
    <property type="term" value="P:cell surface receptor signaling pathway"/>
    <property type="evidence" value="ECO:0007669"/>
    <property type="project" value="InterPro"/>
</dbReference>
<reference evidence="7" key="1">
    <citation type="submission" date="2021-04" db="EMBL/GenBank/DDBJ databases">
        <authorList>
            <consortium name="Molecular Ecology Group"/>
        </authorList>
    </citation>
    <scope>NUCLEOTIDE SEQUENCE</scope>
</reference>
<dbReference type="OrthoDB" id="6134459at2759"/>
<keyword evidence="2 5" id="KW-0812">Transmembrane</keyword>
<proteinExistence type="predicted"/>
<dbReference type="InterPro" id="IPR000832">
    <property type="entry name" value="GPCR_2_secretin-like"/>
</dbReference>
<sequence>MNVVSYDVYKTFTNPVIQNRARETRKYFYRYALYAWGAPLFIVSLCMFIDFTTATSSNDTSVTDEKTIHTCWITQPLAALIAFGAIILLIFFINCIFFGKTIACISKTAKMAKKSLGVRNSNSSVHKRTDTSEVMLYVRMSTVMGFTWIFGLSSSILSSILFTILNTSQGFLIFIAFVCNRRVLGLYMDLFHKAKLLLGHGRRSGIFSVSSTLSSSQNTQQSR</sequence>
<comment type="caution">
    <text evidence="7">The sequence shown here is derived from an EMBL/GenBank/DDBJ whole genome shotgun (WGS) entry which is preliminary data.</text>
</comment>
<dbReference type="GO" id="GO:0004930">
    <property type="term" value="F:G protein-coupled receptor activity"/>
    <property type="evidence" value="ECO:0007669"/>
    <property type="project" value="InterPro"/>
</dbReference>
<evidence type="ECO:0000256" key="5">
    <source>
        <dbReference type="SAM" id="Phobius"/>
    </source>
</evidence>
<feature type="transmembrane region" description="Helical" evidence="5">
    <location>
        <begin position="72"/>
        <end position="97"/>
    </location>
</feature>
<keyword evidence="3 5" id="KW-1133">Transmembrane helix</keyword>
<dbReference type="Proteomes" id="UP000678393">
    <property type="component" value="Unassembled WGS sequence"/>
</dbReference>
<accession>A0A8S3ZU36</accession>
<dbReference type="Gene3D" id="1.20.1070.10">
    <property type="entry name" value="Rhodopsin 7-helix transmembrane proteins"/>
    <property type="match status" value="1"/>
</dbReference>
<comment type="subcellular location">
    <subcellularLocation>
        <location evidence="1">Membrane</location>
        <topology evidence="1">Multi-pass membrane protein</topology>
    </subcellularLocation>
</comment>
<dbReference type="PANTHER" id="PTHR45902:SF4">
    <property type="entry name" value="G-PROTEIN COUPLED RECEPTORS FAMILY 2 PROFILE 2 DOMAIN-CONTAINING PROTEIN"/>
    <property type="match status" value="1"/>
</dbReference>
<evidence type="ECO:0000313" key="8">
    <source>
        <dbReference type="Proteomes" id="UP000678393"/>
    </source>
</evidence>
<feature type="transmembrane region" description="Helical" evidence="5">
    <location>
        <begin position="31"/>
        <end position="52"/>
    </location>
</feature>
<evidence type="ECO:0000256" key="3">
    <source>
        <dbReference type="ARBA" id="ARBA00022989"/>
    </source>
</evidence>
<evidence type="ECO:0000313" key="7">
    <source>
        <dbReference type="EMBL" id="CAG5130031.1"/>
    </source>
</evidence>